<comment type="caution">
    <text evidence="2">The sequence shown here is derived from an EMBL/GenBank/DDBJ whole genome shotgun (WGS) entry which is preliminary data.</text>
</comment>
<evidence type="ECO:0000313" key="3">
    <source>
        <dbReference type="Proteomes" id="UP001566132"/>
    </source>
</evidence>
<protein>
    <submittedName>
        <fullName evidence="2">Uncharacterized protein</fullName>
    </submittedName>
</protein>
<feature type="coiled-coil region" evidence="1">
    <location>
        <begin position="192"/>
        <end position="230"/>
    </location>
</feature>
<keyword evidence="3" id="KW-1185">Reference proteome</keyword>
<sequence>MEEQKRFLNFTKNEIDLLVSLVEKYRSIIECKKSSLNGKLSKEGGGQPTQIKIDENDIKVKSIVGIGVVGLPNPFDSDGPLFSLRSLQNSENNVEIVVEQDNDNEFNHLLQESESVEKEKFDQIDPWHKWCPGSLKEPKSIELQTEESKNKKSVNASTRKCSKQRTQDCRTKINLVSEAKLELIKLQKSCFQEEHIAKMQEYKLRTKNLEELHKLEIEEKKIKIEILKKQLNLD</sequence>
<name>A0ABD1FDX2_HYPHA</name>
<evidence type="ECO:0000313" key="2">
    <source>
        <dbReference type="EMBL" id="KAL1516198.1"/>
    </source>
</evidence>
<gene>
    <name evidence="2" type="ORF">ABEB36_000117</name>
</gene>
<accession>A0ABD1FDX2</accession>
<organism evidence="2 3">
    <name type="scientific">Hypothenemus hampei</name>
    <name type="common">Coffee berry borer</name>
    <dbReference type="NCBI Taxonomy" id="57062"/>
    <lineage>
        <taxon>Eukaryota</taxon>
        <taxon>Metazoa</taxon>
        <taxon>Ecdysozoa</taxon>
        <taxon>Arthropoda</taxon>
        <taxon>Hexapoda</taxon>
        <taxon>Insecta</taxon>
        <taxon>Pterygota</taxon>
        <taxon>Neoptera</taxon>
        <taxon>Endopterygota</taxon>
        <taxon>Coleoptera</taxon>
        <taxon>Polyphaga</taxon>
        <taxon>Cucujiformia</taxon>
        <taxon>Curculionidae</taxon>
        <taxon>Scolytinae</taxon>
        <taxon>Hypothenemus</taxon>
    </lineage>
</organism>
<dbReference type="Proteomes" id="UP001566132">
    <property type="component" value="Unassembled WGS sequence"/>
</dbReference>
<dbReference type="AlphaFoldDB" id="A0ABD1FDX2"/>
<keyword evidence="1" id="KW-0175">Coiled coil</keyword>
<proteinExistence type="predicted"/>
<reference evidence="2 3" key="1">
    <citation type="submission" date="2024-05" db="EMBL/GenBank/DDBJ databases">
        <title>Genetic variation in Jamaican populations of the coffee berry borer (Hypothenemus hampei).</title>
        <authorList>
            <person name="Errbii M."/>
            <person name="Myrie A."/>
        </authorList>
    </citation>
    <scope>NUCLEOTIDE SEQUENCE [LARGE SCALE GENOMIC DNA]</scope>
    <source>
        <strain evidence="2">JA-Hopewell-2020-01-JO</strain>
        <tissue evidence="2">Whole body</tissue>
    </source>
</reference>
<evidence type="ECO:0000256" key="1">
    <source>
        <dbReference type="SAM" id="Coils"/>
    </source>
</evidence>
<dbReference type="EMBL" id="JBDJPC010000001">
    <property type="protein sequence ID" value="KAL1516198.1"/>
    <property type="molecule type" value="Genomic_DNA"/>
</dbReference>